<evidence type="ECO:0000256" key="3">
    <source>
        <dbReference type="ARBA" id="ARBA00022806"/>
    </source>
</evidence>
<dbReference type="OrthoDB" id="9807155at2"/>
<dbReference type="Pfam" id="PF22527">
    <property type="entry name" value="DEXQc_Suv3"/>
    <property type="match status" value="1"/>
</dbReference>
<evidence type="ECO:0000259" key="7">
    <source>
        <dbReference type="PROSITE" id="PS51194"/>
    </source>
</evidence>
<keyword evidence="2" id="KW-0378">Hydrolase</keyword>
<dbReference type="GO" id="GO:0005524">
    <property type="term" value="F:ATP binding"/>
    <property type="evidence" value="ECO:0007669"/>
    <property type="project" value="UniProtKB-KW"/>
</dbReference>
<dbReference type="InterPro" id="IPR014001">
    <property type="entry name" value="Helicase_ATP-bd"/>
</dbReference>
<dbReference type="SUPFAM" id="SSF52540">
    <property type="entry name" value="P-loop containing nucleoside triphosphate hydrolases"/>
    <property type="match status" value="2"/>
</dbReference>
<dbReference type="InterPro" id="IPR001650">
    <property type="entry name" value="Helicase_C-like"/>
</dbReference>
<dbReference type="PANTHER" id="PTHR12131">
    <property type="entry name" value="ATP-DEPENDENT RNA AND DNA HELICASE"/>
    <property type="match status" value="1"/>
</dbReference>
<dbReference type="RefSeq" id="WP_151179747.1">
    <property type="nucleotide sequence ID" value="NZ_CP042906.1"/>
</dbReference>
<dbReference type="AlphaFoldDB" id="A0A5J6MQM4"/>
<feature type="domain" description="Helicase ATP-binding" evidence="6">
    <location>
        <begin position="1"/>
        <end position="149"/>
    </location>
</feature>
<dbReference type="EMBL" id="CP042906">
    <property type="protein sequence ID" value="QEX19704.1"/>
    <property type="molecule type" value="Genomic_DNA"/>
</dbReference>
<protein>
    <recommendedName>
        <fullName evidence="10">Disulfide oxidoreductase</fullName>
    </recommendedName>
</protein>
<feature type="domain" description="Helicase C-terminal" evidence="7">
    <location>
        <begin position="156"/>
        <end position="309"/>
    </location>
</feature>
<dbReference type="SMART" id="SM00490">
    <property type="entry name" value="HELICc"/>
    <property type="match status" value="1"/>
</dbReference>
<reference evidence="8 9" key="1">
    <citation type="submission" date="2019-08" db="EMBL/GenBank/DDBJ databases">
        <title>Hyperibacter terrae gen. nov., sp. nov. and Hyperibacter viscosus sp. nov., two new members in the family Rhodospirillaceae isolated from the rhizosphere of Hypericum perforatum.</title>
        <authorList>
            <person name="Noviana Z."/>
        </authorList>
    </citation>
    <scope>NUCLEOTIDE SEQUENCE [LARGE SCALE GENOMIC DNA]</scope>
    <source>
        <strain evidence="8 9">R5913</strain>
    </source>
</reference>
<gene>
    <name evidence="8" type="ORF">FRZ44_50190</name>
</gene>
<dbReference type="InterPro" id="IPR050699">
    <property type="entry name" value="RNA-DNA_Helicase"/>
</dbReference>
<dbReference type="PANTHER" id="PTHR12131:SF1">
    <property type="entry name" value="ATP-DEPENDENT RNA HELICASE SUPV3L1, MITOCHONDRIAL-RELATED"/>
    <property type="match status" value="1"/>
</dbReference>
<dbReference type="Gene3D" id="3.40.50.300">
    <property type="entry name" value="P-loop containing nucleotide triphosphate hydrolases"/>
    <property type="match status" value="2"/>
</dbReference>
<feature type="compositionally biased region" description="Low complexity" evidence="5">
    <location>
        <begin position="831"/>
        <end position="844"/>
    </location>
</feature>
<evidence type="ECO:0000313" key="9">
    <source>
        <dbReference type="Proteomes" id="UP000326202"/>
    </source>
</evidence>
<dbReference type="KEGG" id="htq:FRZ44_50190"/>
<evidence type="ECO:0000259" key="6">
    <source>
        <dbReference type="PROSITE" id="PS51192"/>
    </source>
</evidence>
<feature type="region of interest" description="Disordered" evidence="5">
    <location>
        <begin position="791"/>
        <end position="878"/>
    </location>
</feature>
<dbReference type="Proteomes" id="UP000326202">
    <property type="component" value="Chromosome"/>
</dbReference>
<keyword evidence="4" id="KW-0067">ATP-binding</keyword>
<organism evidence="8 9">
    <name type="scientific">Hypericibacter terrae</name>
    <dbReference type="NCBI Taxonomy" id="2602015"/>
    <lineage>
        <taxon>Bacteria</taxon>
        <taxon>Pseudomonadati</taxon>
        <taxon>Pseudomonadota</taxon>
        <taxon>Alphaproteobacteria</taxon>
        <taxon>Rhodospirillales</taxon>
        <taxon>Dongiaceae</taxon>
        <taxon>Hypericibacter</taxon>
    </lineage>
</organism>
<dbReference type="Pfam" id="PF00271">
    <property type="entry name" value="Helicase_C"/>
    <property type="match status" value="1"/>
</dbReference>
<dbReference type="GO" id="GO:0004386">
    <property type="term" value="F:helicase activity"/>
    <property type="evidence" value="ECO:0007669"/>
    <property type="project" value="UniProtKB-KW"/>
</dbReference>
<keyword evidence="9" id="KW-1185">Reference proteome</keyword>
<evidence type="ECO:0000256" key="1">
    <source>
        <dbReference type="ARBA" id="ARBA00022741"/>
    </source>
</evidence>
<dbReference type="PROSITE" id="PS51192">
    <property type="entry name" value="HELICASE_ATP_BIND_1"/>
    <property type="match status" value="1"/>
</dbReference>
<dbReference type="InterPro" id="IPR027417">
    <property type="entry name" value="P-loop_NTPase"/>
</dbReference>
<evidence type="ECO:0000256" key="4">
    <source>
        <dbReference type="ARBA" id="ARBA00022840"/>
    </source>
</evidence>
<evidence type="ECO:0000256" key="2">
    <source>
        <dbReference type="ARBA" id="ARBA00022801"/>
    </source>
</evidence>
<accession>A0A5J6MQM4</accession>
<keyword evidence="3" id="KW-0347">Helicase</keyword>
<evidence type="ECO:0000256" key="5">
    <source>
        <dbReference type="SAM" id="MobiDB-lite"/>
    </source>
</evidence>
<proteinExistence type="predicted"/>
<name>A0A5J6MQM4_9PROT</name>
<evidence type="ECO:0008006" key="10">
    <source>
        <dbReference type="Google" id="ProtNLM"/>
    </source>
</evidence>
<dbReference type="GO" id="GO:0016787">
    <property type="term" value="F:hydrolase activity"/>
    <property type="evidence" value="ECO:0007669"/>
    <property type="project" value="UniProtKB-KW"/>
</dbReference>
<sequence>MSEFAASRVTAVLGPTNTGKTYLAVERMLGHRTGMIGFPLRLLARENYDRIRKIKGDHAVALVTGEEKIVPPRAAYFICTVESMPLDRPTDFLAIDEIQLAGDPERGHVFTDRLLAARGIEETMLLGSDTIRPLIRKLVPEAEYISRPRFSILSYAGPKKLTRLPPRSAVVAFSIAEVYAIAELVRRQRGGTAVVMGALSPRTRNAQVELFQSGAVDFLVATDAIGMGLNMDLDHVAFARLVKFDGRGPRRLTAAEIAQIAGRAGRHMSDGTFGTTAEAGVIEPEIVEAVENHRFDPLKALQWRNASLDFRSLGFLLKSLEAPPPEPCLLRTRDADDHQSLLALSREPEIEGLARSSARIRLLWEVCQIPDFRKILSDAHTRLLGQIYHHLTGATEKLPPDWVAEQIQRIDRVDGDIDLLTQRIAHIRTWTYIAHRADWLADPAHWQERTRAIEDRLSDALHQSLTSRFVDHRHATLVRRMKEGGELMSALTRSGEVVVEGHVVGKLEGFEFHADGGLKGDEARHLNTAARRALLREIPGRVKNFEAAEDGEFRLTDDARILWQDRAIARLAAGDRALKPRVEVFPSDYLDGPQRERVRRRLVAWTERLIRARLGPLVALAEADLKGSARGIAFQLSEALGLLPRRKAETEIAALTALDRQTLSKLGIEFGHQSLCYRGIGNGKSARLAAQLWAVRHERPMPPLPAGRPLSFVPGADQPEGFCLAFGYCTVAGLAVRSDALDRFARLAHQLGRQGAFLVTEPLRSLVACDDARLPALLRALGYRQSGQGADVTFQLKGRPPGSGRPRQTGRPATTAPADGMPPPANEDVPAQDAAPPGTAAPTKKPARRRRKRETSPADPHSPFAALGSLRRRLRAGR</sequence>
<dbReference type="PROSITE" id="PS51194">
    <property type="entry name" value="HELICASE_CTER"/>
    <property type="match status" value="1"/>
</dbReference>
<dbReference type="InterPro" id="IPR055206">
    <property type="entry name" value="DEXQc_SUV3"/>
</dbReference>
<keyword evidence="1" id="KW-0547">Nucleotide-binding</keyword>
<evidence type="ECO:0000313" key="8">
    <source>
        <dbReference type="EMBL" id="QEX19704.1"/>
    </source>
</evidence>